<dbReference type="PRINTS" id="PR00295">
    <property type="entry name" value="STEFINA"/>
</dbReference>
<dbReference type="EMBL" id="KV952569">
    <property type="protein sequence ID" value="PIO24819.1"/>
    <property type="molecule type" value="Genomic_DNA"/>
</dbReference>
<dbReference type="InterPro" id="IPR001713">
    <property type="entry name" value="Prot_inh_stefin"/>
</dbReference>
<name>A0A2G9RAF0_AQUCT</name>
<evidence type="ECO:0000256" key="5">
    <source>
        <dbReference type="ARBA" id="ARBA00022704"/>
    </source>
</evidence>
<comment type="subcellular location">
    <subcellularLocation>
        <location evidence="1">Cytoplasm</location>
    </subcellularLocation>
</comment>
<accession>A0A2G9RAF0</accession>
<evidence type="ECO:0000256" key="4">
    <source>
        <dbReference type="ARBA" id="ARBA00022690"/>
    </source>
</evidence>
<keyword evidence="3" id="KW-0963">Cytoplasm</keyword>
<dbReference type="Proteomes" id="UP000228934">
    <property type="component" value="Unassembled WGS sequence"/>
</dbReference>
<dbReference type="OrthoDB" id="2429551at2759"/>
<feature type="domain" description="Cystatin" evidence="7">
    <location>
        <begin position="17"/>
        <end position="82"/>
    </location>
</feature>
<dbReference type="GO" id="GO:0005829">
    <property type="term" value="C:cytosol"/>
    <property type="evidence" value="ECO:0007669"/>
    <property type="project" value="TreeGrafter"/>
</dbReference>
<dbReference type="PANTHER" id="PTHR11414">
    <property type="entry name" value="CYSTATIN FAMILY MEMBER"/>
    <property type="match status" value="1"/>
</dbReference>
<dbReference type="Gene3D" id="3.10.450.10">
    <property type="match status" value="1"/>
</dbReference>
<dbReference type="GO" id="GO:0004869">
    <property type="term" value="F:cysteine-type endopeptidase inhibitor activity"/>
    <property type="evidence" value="ECO:0007669"/>
    <property type="project" value="UniProtKB-KW"/>
</dbReference>
<evidence type="ECO:0000256" key="1">
    <source>
        <dbReference type="ARBA" id="ARBA00004496"/>
    </source>
</evidence>
<proteinExistence type="inferred from homology"/>
<organism evidence="8 9">
    <name type="scientific">Aquarana catesbeiana</name>
    <name type="common">American bullfrog</name>
    <name type="synonym">Rana catesbeiana</name>
    <dbReference type="NCBI Taxonomy" id="8400"/>
    <lineage>
        <taxon>Eukaryota</taxon>
        <taxon>Metazoa</taxon>
        <taxon>Chordata</taxon>
        <taxon>Craniata</taxon>
        <taxon>Vertebrata</taxon>
        <taxon>Euteleostomi</taxon>
        <taxon>Amphibia</taxon>
        <taxon>Batrachia</taxon>
        <taxon>Anura</taxon>
        <taxon>Neobatrachia</taxon>
        <taxon>Ranoidea</taxon>
        <taxon>Ranidae</taxon>
        <taxon>Aquarana</taxon>
    </lineage>
</organism>
<keyword evidence="5" id="KW-0789">Thiol protease inhibitor</keyword>
<reference evidence="9" key="1">
    <citation type="journal article" date="2017" name="Nat. Commun.">
        <title>The North American bullfrog draft genome provides insight into hormonal regulation of long noncoding RNA.</title>
        <authorList>
            <person name="Hammond S.A."/>
            <person name="Warren R.L."/>
            <person name="Vandervalk B.P."/>
            <person name="Kucuk E."/>
            <person name="Khan H."/>
            <person name="Gibb E.A."/>
            <person name="Pandoh P."/>
            <person name="Kirk H."/>
            <person name="Zhao Y."/>
            <person name="Jones M."/>
            <person name="Mungall A.J."/>
            <person name="Coope R."/>
            <person name="Pleasance S."/>
            <person name="Moore R.A."/>
            <person name="Holt R.A."/>
            <person name="Round J.M."/>
            <person name="Ohora S."/>
            <person name="Walle B.V."/>
            <person name="Veldhoen N."/>
            <person name="Helbing C.C."/>
            <person name="Birol I."/>
        </authorList>
    </citation>
    <scope>NUCLEOTIDE SEQUENCE [LARGE SCALE GENOMIC DNA]</scope>
</reference>
<gene>
    <name evidence="8" type="ORF">AB205_0027240</name>
</gene>
<evidence type="ECO:0000256" key="6">
    <source>
        <dbReference type="SAM" id="MobiDB-lite"/>
    </source>
</evidence>
<evidence type="ECO:0000256" key="2">
    <source>
        <dbReference type="ARBA" id="ARBA00009403"/>
    </source>
</evidence>
<sequence length="91" mass="10238">MASLLKVMQFVFCFQVRGQYETKSGTQTSEFTVMKVKTKVVAGTIYLLKVYIGNGLYVHLHVFVPLPGTNEGPKLESYEDNKNENDKLGDC</sequence>
<protein>
    <submittedName>
        <fullName evidence="8">Cystatin-B</fullName>
    </submittedName>
</protein>
<feature type="compositionally biased region" description="Basic and acidic residues" evidence="6">
    <location>
        <begin position="73"/>
        <end position="91"/>
    </location>
</feature>
<keyword evidence="4" id="KW-0646">Protease inhibitor</keyword>
<dbReference type="AlphaFoldDB" id="A0A2G9RAF0"/>
<keyword evidence="9" id="KW-1185">Reference proteome</keyword>
<evidence type="ECO:0000313" key="8">
    <source>
        <dbReference type="EMBL" id="PIO24819.1"/>
    </source>
</evidence>
<feature type="region of interest" description="Disordered" evidence="6">
    <location>
        <begin position="69"/>
        <end position="91"/>
    </location>
</feature>
<evidence type="ECO:0000256" key="3">
    <source>
        <dbReference type="ARBA" id="ARBA00022490"/>
    </source>
</evidence>
<evidence type="ECO:0000313" key="9">
    <source>
        <dbReference type="Proteomes" id="UP000228934"/>
    </source>
</evidence>
<evidence type="ECO:0000259" key="7">
    <source>
        <dbReference type="Pfam" id="PF00031"/>
    </source>
</evidence>
<dbReference type="Pfam" id="PF00031">
    <property type="entry name" value="Cystatin"/>
    <property type="match status" value="1"/>
</dbReference>
<dbReference type="SUPFAM" id="SSF54403">
    <property type="entry name" value="Cystatin/monellin"/>
    <property type="match status" value="1"/>
</dbReference>
<dbReference type="InterPro" id="IPR000010">
    <property type="entry name" value="Cystatin_dom"/>
</dbReference>
<comment type="similarity">
    <text evidence="2">Belongs to the cystatin family.</text>
</comment>
<dbReference type="InterPro" id="IPR046350">
    <property type="entry name" value="Cystatin_sf"/>
</dbReference>
<dbReference type="PANTHER" id="PTHR11414:SF21">
    <property type="entry name" value="CYSTATIN 14A, TANDEM DUPLICATE 1-RELATED"/>
    <property type="match status" value="1"/>
</dbReference>